<accession>A0A1Q9G6B3</accession>
<evidence type="ECO:0000313" key="3">
    <source>
        <dbReference type="Proteomes" id="UP000186905"/>
    </source>
</evidence>
<dbReference type="Pfam" id="PF01814">
    <property type="entry name" value="Hemerythrin"/>
    <property type="match status" value="1"/>
</dbReference>
<dbReference type="PANTHER" id="PTHR39966:SF3">
    <property type="entry name" value="DUF438 DOMAIN-CONTAINING PROTEIN"/>
    <property type="match status" value="1"/>
</dbReference>
<name>A0A1Q9G6B3_9GAMM</name>
<evidence type="ECO:0000313" key="2">
    <source>
        <dbReference type="EMBL" id="OLQ69477.1"/>
    </source>
</evidence>
<gene>
    <name evidence="2" type="ORF">BIT28_21110</name>
</gene>
<comment type="caution">
    <text evidence="2">The sequence shown here is derived from an EMBL/GenBank/DDBJ whole genome shotgun (WGS) entry which is preliminary data.</text>
</comment>
<dbReference type="Proteomes" id="UP000186905">
    <property type="component" value="Unassembled WGS sequence"/>
</dbReference>
<keyword evidence="3" id="KW-1185">Reference proteome</keyword>
<dbReference type="InterPro" id="IPR012312">
    <property type="entry name" value="Hemerythrin-like"/>
</dbReference>
<dbReference type="AlphaFoldDB" id="A0A1Q9G6B3"/>
<dbReference type="Gene3D" id="1.20.120.520">
    <property type="entry name" value="nmb1532 protein domain like"/>
    <property type="match status" value="1"/>
</dbReference>
<dbReference type="GO" id="GO:0005886">
    <property type="term" value="C:plasma membrane"/>
    <property type="evidence" value="ECO:0007669"/>
    <property type="project" value="TreeGrafter"/>
</dbReference>
<evidence type="ECO:0000259" key="1">
    <source>
        <dbReference type="Pfam" id="PF01814"/>
    </source>
</evidence>
<reference evidence="2 3" key="1">
    <citation type="submission" date="2016-09" db="EMBL/GenBank/DDBJ databases">
        <title>Photobacterium proteolyticum sp. nov. a protease producing bacterium isolated from ocean sediments of Laizhou Bay.</title>
        <authorList>
            <person name="Li Y."/>
        </authorList>
    </citation>
    <scope>NUCLEOTIDE SEQUENCE [LARGE SCALE GENOMIC DNA]</scope>
    <source>
        <strain evidence="2 3">13-12</strain>
    </source>
</reference>
<dbReference type="STRING" id="1903952.BIT28_21110"/>
<sequence length="149" mass="16851">MANINTYMTQHHRSCDHLLVEAEGPLAEGNWTAFSQAWSQFEAETLHHFDLEEDILFPAFEAQTGMTSGPTMVMRQEHAQVRSLFEQMQQAISEQATERAMGIVESTMLLIQQHNMKEEQILYPMSDAHLANSEEIVAQMDAKPNNAAS</sequence>
<dbReference type="OrthoDB" id="9792554at2"/>
<organism evidence="2 3">
    <name type="scientific">Photobacterium proteolyticum</name>
    <dbReference type="NCBI Taxonomy" id="1903952"/>
    <lineage>
        <taxon>Bacteria</taxon>
        <taxon>Pseudomonadati</taxon>
        <taxon>Pseudomonadota</taxon>
        <taxon>Gammaproteobacteria</taxon>
        <taxon>Vibrionales</taxon>
        <taxon>Vibrionaceae</taxon>
        <taxon>Photobacterium</taxon>
    </lineage>
</organism>
<dbReference type="PANTHER" id="PTHR39966">
    <property type="entry name" value="BLL2471 PROTEIN-RELATED"/>
    <property type="match status" value="1"/>
</dbReference>
<protein>
    <recommendedName>
        <fullName evidence="1">Hemerythrin-like domain-containing protein</fullName>
    </recommendedName>
</protein>
<proteinExistence type="predicted"/>
<dbReference type="EMBL" id="MJIL01000101">
    <property type="protein sequence ID" value="OLQ69477.1"/>
    <property type="molecule type" value="Genomic_DNA"/>
</dbReference>
<feature type="domain" description="Hemerythrin-like" evidence="1">
    <location>
        <begin position="6"/>
        <end position="125"/>
    </location>
</feature>
<dbReference type="RefSeq" id="WP_075768406.1">
    <property type="nucleotide sequence ID" value="NZ_MJIL01000101.1"/>
</dbReference>